<name>A0ABT1EIX5_9FIRM</name>
<accession>A0ABT1EIX5</accession>
<proteinExistence type="predicted"/>
<reference evidence="2 3" key="1">
    <citation type="journal article" date="2022" name="Genome Biol. Evol.">
        <title>Host diet, physiology and behaviors set the stage for Lachnospiraceae cladogenesis.</title>
        <authorList>
            <person name="Vera-Ponce De Leon A."/>
            <person name="Schneider M."/>
            <person name="Jahnes B.C."/>
            <person name="Sadowski V."/>
            <person name="Camuy-Velez L.A."/>
            <person name="Duan J."/>
            <person name="Sabree Z.L."/>
        </authorList>
    </citation>
    <scope>NUCLEOTIDE SEQUENCE [LARGE SCALE GENOMIC DNA]</scope>
    <source>
        <strain evidence="2 3">PAL227</strain>
    </source>
</reference>
<keyword evidence="1" id="KW-1133">Transmembrane helix</keyword>
<evidence type="ECO:0000256" key="1">
    <source>
        <dbReference type="SAM" id="Phobius"/>
    </source>
</evidence>
<dbReference type="RefSeq" id="WP_262068164.1">
    <property type="nucleotide sequence ID" value="NZ_JAMXOC010000002.1"/>
</dbReference>
<dbReference type="EMBL" id="JAMZFV010000002">
    <property type="protein sequence ID" value="MCP1109262.1"/>
    <property type="molecule type" value="Genomic_DNA"/>
</dbReference>
<dbReference type="Proteomes" id="UP001523565">
    <property type="component" value="Unassembled WGS sequence"/>
</dbReference>
<keyword evidence="3" id="KW-1185">Reference proteome</keyword>
<keyword evidence="1" id="KW-0472">Membrane</keyword>
<evidence type="ECO:0000313" key="3">
    <source>
        <dbReference type="Proteomes" id="UP001523565"/>
    </source>
</evidence>
<sequence length="191" mass="21629">MKLIKGTHEYLKRKKRLYLLLTILEFGVVIGLVVTGIIATGDRLNVLTVVAAVGCLPAAKMLVQFIVMIPHRSLETEKVAELESEANYITKIYDLVITSKDRTMPIQVLCLYNNTICGYSESEKLDPDKTAQYLKGFLEKNGYPKMTVKIFKDFKAFLMRAEVMNNIATVEKKDSSRYENKLKALLLSQSL</sequence>
<comment type="caution">
    <text evidence="2">The sequence shown here is derived from an EMBL/GenBank/DDBJ whole genome shotgun (WGS) entry which is preliminary data.</text>
</comment>
<organism evidence="2 3">
    <name type="scientific">Ohessyouella blattaphilus</name>
    <dbReference type="NCBI Taxonomy" id="2949333"/>
    <lineage>
        <taxon>Bacteria</taxon>
        <taxon>Bacillati</taxon>
        <taxon>Bacillota</taxon>
        <taxon>Clostridia</taxon>
        <taxon>Lachnospirales</taxon>
        <taxon>Lachnospiraceae</taxon>
        <taxon>Ohessyouella</taxon>
    </lineage>
</organism>
<feature type="transmembrane region" description="Helical" evidence="1">
    <location>
        <begin position="46"/>
        <end position="69"/>
    </location>
</feature>
<gene>
    <name evidence="2" type="ORF">NK118_03245</name>
</gene>
<keyword evidence="1" id="KW-0812">Transmembrane</keyword>
<feature type="transmembrane region" description="Helical" evidence="1">
    <location>
        <begin position="17"/>
        <end position="40"/>
    </location>
</feature>
<protein>
    <submittedName>
        <fullName evidence="2">Uncharacterized protein</fullName>
    </submittedName>
</protein>
<evidence type="ECO:0000313" key="2">
    <source>
        <dbReference type="EMBL" id="MCP1109262.1"/>
    </source>
</evidence>